<dbReference type="Proteomes" id="UP000006683">
    <property type="component" value="Chromosome"/>
</dbReference>
<feature type="signal peptide" evidence="3">
    <location>
        <begin position="1"/>
        <end position="21"/>
    </location>
</feature>
<dbReference type="EMBL" id="CP002209">
    <property type="protein sequence ID" value="ADN77015.1"/>
    <property type="molecule type" value="Genomic_DNA"/>
</dbReference>
<feature type="domain" description="Peptidase S9 prolyl oligopeptidase catalytic" evidence="4">
    <location>
        <begin position="721"/>
        <end position="896"/>
    </location>
</feature>
<dbReference type="GO" id="GO:0004252">
    <property type="term" value="F:serine-type endopeptidase activity"/>
    <property type="evidence" value="ECO:0007669"/>
    <property type="project" value="TreeGrafter"/>
</dbReference>
<evidence type="ECO:0000313" key="6">
    <source>
        <dbReference type="Proteomes" id="UP000006683"/>
    </source>
</evidence>
<dbReference type="InterPro" id="IPR029058">
    <property type="entry name" value="AB_hydrolase_fold"/>
</dbReference>
<evidence type="ECO:0000256" key="1">
    <source>
        <dbReference type="ARBA" id="ARBA00022801"/>
    </source>
</evidence>
<feature type="chain" id="PRO_5003151075" evidence="3">
    <location>
        <begin position="22"/>
        <end position="915"/>
    </location>
</feature>
<proteinExistence type="predicted"/>
<dbReference type="STRING" id="550540.Fbal_2813"/>
<feature type="compositionally biased region" description="Basic and acidic residues" evidence="2">
    <location>
        <begin position="153"/>
        <end position="172"/>
    </location>
</feature>
<dbReference type="GO" id="GO:0006508">
    <property type="term" value="P:proteolysis"/>
    <property type="evidence" value="ECO:0007669"/>
    <property type="project" value="InterPro"/>
</dbReference>
<keyword evidence="3" id="KW-0732">Signal</keyword>
<feature type="region of interest" description="Disordered" evidence="2">
    <location>
        <begin position="151"/>
        <end position="172"/>
    </location>
</feature>
<keyword evidence="6" id="KW-1185">Reference proteome</keyword>
<protein>
    <submittedName>
        <fullName evidence="5">Peptidase S9 prolyl oligopeptidase active site domain protein</fullName>
    </submittedName>
</protein>
<dbReference type="eggNOG" id="COG1506">
    <property type="taxonomic scope" value="Bacteria"/>
</dbReference>
<keyword evidence="1" id="KW-0378">Hydrolase</keyword>
<dbReference type="SUPFAM" id="SSF53474">
    <property type="entry name" value="alpha/beta-Hydrolases"/>
    <property type="match status" value="1"/>
</dbReference>
<evidence type="ECO:0000259" key="4">
    <source>
        <dbReference type="Pfam" id="PF00326"/>
    </source>
</evidence>
<dbReference type="InterPro" id="IPR001375">
    <property type="entry name" value="Peptidase_S9_cat"/>
</dbReference>
<reference evidence="5 6" key="1">
    <citation type="journal article" date="2010" name="Stand. Genomic Sci.">
        <title>Complete genome sequence of Ferrimonas balearica type strain (PAT).</title>
        <authorList>
            <person name="Nolan M."/>
            <person name="Sikorski J."/>
            <person name="Davenport K."/>
            <person name="Lucas S."/>
            <person name="Glavina Del Rio T."/>
            <person name="Tice H."/>
            <person name="Cheng J."/>
            <person name="Goodwin L."/>
            <person name="Pitluck S."/>
            <person name="Liolios K."/>
            <person name="Ivanova N."/>
            <person name="Mavromatis K."/>
            <person name="Ovchinnikova G."/>
            <person name="Pati A."/>
            <person name="Chen A."/>
            <person name="Palaniappan K."/>
            <person name="Land M."/>
            <person name="Hauser L."/>
            <person name="Chang Y."/>
            <person name="Jeffries C."/>
            <person name="Tapia R."/>
            <person name="Brettin T."/>
            <person name="Detter J."/>
            <person name="Han C."/>
            <person name="Yasawong M."/>
            <person name="Rohde M."/>
            <person name="Tindall B."/>
            <person name="Goker M."/>
            <person name="Woyke T."/>
            <person name="Bristow J."/>
            <person name="Eisen J."/>
            <person name="Markowitz V."/>
            <person name="Hugenholtz P."/>
            <person name="Kyrpides N."/>
            <person name="Klenk H."/>
            <person name="Lapidus A."/>
        </authorList>
    </citation>
    <scope>NUCLEOTIDE SEQUENCE [LARGE SCALE GENOMIC DNA]</scope>
    <source>
        <strain evidence="6">DSM 9799 / CCM 4581 / KCTC 23876 / PAT</strain>
    </source>
</reference>
<evidence type="ECO:0000256" key="2">
    <source>
        <dbReference type="SAM" id="MobiDB-lite"/>
    </source>
</evidence>
<evidence type="ECO:0000256" key="3">
    <source>
        <dbReference type="SAM" id="SignalP"/>
    </source>
</evidence>
<organism evidence="5 6">
    <name type="scientific">Ferrimonas balearica (strain DSM 9799 / CCM 4581 / KCTC 23876 / PAT)</name>
    <dbReference type="NCBI Taxonomy" id="550540"/>
    <lineage>
        <taxon>Bacteria</taxon>
        <taxon>Pseudomonadati</taxon>
        <taxon>Pseudomonadota</taxon>
        <taxon>Gammaproteobacteria</taxon>
        <taxon>Alteromonadales</taxon>
        <taxon>Ferrimonadaceae</taxon>
        <taxon>Ferrimonas</taxon>
    </lineage>
</organism>
<dbReference type="Pfam" id="PF00326">
    <property type="entry name" value="Peptidase_S9"/>
    <property type="match status" value="1"/>
</dbReference>
<dbReference type="Gene3D" id="3.40.50.1820">
    <property type="entry name" value="alpha/beta hydrolase"/>
    <property type="match status" value="1"/>
</dbReference>
<accession>E1SS83</accession>
<name>E1SS83_FERBD</name>
<evidence type="ECO:0000313" key="5">
    <source>
        <dbReference type="EMBL" id="ADN77015.1"/>
    </source>
</evidence>
<gene>
    <name evidence="5" type="ordered locus">Fbal_2813</name>
</gene>
<dbReference type="KEGG" id="fbl:Fbal_2813"/>
<dbReference type="SUPFAM" id="SSF82171">
    <property type="entry name" value="DPP6 N-terminal domain-like"/>
    <property type="match status" value="1"/>
</dbReference>
<dbReference type="PANTHER" id="PTHR42776:SF27">
    <property type="entry name" value="DIPEPTIDYL PEPTIDASE FAMILY MEMBER 6"/>
    <property type="match status" value="1"/>
</dbReference>
<dbReference type="AlphaFoldDB" id="E1SS83"/>
<sequence length="915" mass="102335">MHRRWLTVLPLLGLTLGSVVAAPVTPQRVMEFKSLKDPVVADNGTAVAFTARPDRGNPEGRIRLANGELITVERAEKPQLSADGRFALFEQPVALLEQENASAKARKKLKGGAVLVDLQSGEQTAYERVKSAAFSDDGTLLVVLFEAAEEEKDIDKEEAPKPGEGDDKEPAIDDKELGSELLVQRLSDGKTVRFDAVRDYALAEQAGSLAFSTSVEEGKGNGVFRLGPDLAVLPVFEQDGMGTASLVWDRNGRQLAFSWGDLTEQPRHRTHKVAVWADGELRWQDLNHADFMVSGHSKLQFSRDGERLFIGRQIRTAKIPEPPKFDSEADLTDIDRLLARSDLVLWHGDDEQIKTREMNQYDKERKRTYQGVWHLKGERFVQLTDGALPELVLAENRRYLLASSDKPYRKMISWAGFYRDWYLVDLNSGERRLLAEQVSSGDKPTLGPDDGHVFWHVRDALYHHDIAANRTRKVADGFSNENHDYPSPAPGYGFGPWLENDAALLLYDKFDIWRFNPAKGELTRLTEGREATTLYRVKQTDPDQLAVAADAELLVHGVNEQSKAEGLFRLNLADGALTAWQQGDYKISFHAKAEDAPTLLISYQRYDRFPDLYRSEGANGELARVSQLGGQLADLDWGQAQLVRWQTEDGQALKGVLITPPGYDGKTPLPTMIYFYRIMSDRLHAFPQMAINHRPNFPWYASEGYAVFLPDVVFEVGQPGPASLKALLSGAKKLVEMGVADPEAIGLQGHSWAGYQSAYIATQTDFFASVVTGAPVSNMTSAYTGIRLGSGLGRQFQYESGQSRIGKTLYEAPELYLQNSPVIYADRINTPMVIMFGDEDDAVPWEQGIELYLAMRRLSKPVVMLQYQGEPHHPKQYPNKVDYSIKMKAFFDHTLKGAPAPAWWQQGLPYSKPDK</sequence>
<dbReference type="HOGENOM" id="CLU_014586_0_0_6"/>
<dbReference type="PANTHER" id="PTHR42776">
    <property type="entry name" value="SERINE PEPTIDASE S9 FAMILY MEMBER"/>
    <property type="match status" value="1"/>
</dbReference>